<gene>
    <name evidence="1" type="ORF">S03H2_52386</name>
</gene>
<sequence>CIMTIISETAKAVINHNREYQKLARDIKRRTGLSMEEYFLGKDPRKTKYYKEMMKGK</sequence>
<proteinExistence type="predicted"/>
<name>X1J718_9ZZZZ</name>
<accession>X1J718</accession>
<comment type="caution">
    <text evidence="1">The sequence shown here is derived from an EMBL/GenBank/DDBJ whole genome shotgun (WGS) entry which is preliminary data.</text>
</comment>
<protein>
    <submittedName>
        <fullName evidence="1">Uncharacterized protein</fullName>
    </submittedName>
</protein>
<evidence type="ECO:0000313" key="1">
    <source>
        <dbReference type="EMBL" id="GAH65543.1"/>
    </source>
</evidence>
<dbReference type="AlphaFoldDB" id="X1J718"/>
<feature type="non-terminal residue" evidence="1">
    <location>
        <position position="1"/>
    </location>
</feature>
<reference evidence="1" key="1">
    <citation type="journal article" date="2014" name="Front. Microbiol.">
        <title>High frequency of phylogenetically diverse reductive dehalogenase-homologous genes in deep subseafloor sedimentary metagenomes.</title>
        <authorList>
            <person name="Kawai M."/>
            <person name="Futagami T."/>
            <person name="Toyoda A."/>
            <person name="Takaki Y."/>
            <person name="Nishi S."/>
            <person name="Hori S."/>
            <person name="Arai W."/>
            <person name="Tsubouchi T."/>
            <person name="Morono Y."/>
            <person name="Uchiyama I."/>
            <person name="Ito T."/>
            <person name="Fujiyama A."/>
            <person name="Inagaki F."/>
            <person name="Takami H."/>
        </authorList>
    </citation>
    <scope>NUCLEOTIDE SEQUENCE</scope>
    <source>
        <strain evidence="1">Expedition CK06-06</strain>
    </source>
</reference>
<dbReference type="EMBL" id="BARU01033275">
    <property type="protein sequence ID" value="GAH65543.1"/>
    <property type="molecule type" value="Genomic_DNA"/>
</dbReference>
<organism evidence="1">
    <name type="scientific">marine sediment metagenome</name>
    <dbReference type="NCBI Taxonomy" id="412755"/>
    <lineage>
        <taxon>unclassified sequences</taxon>
        <taxon>metagenomes</taxon>
        <taxon>ecological metagenomes</taxon>
    </lineage>
</organism>